<dbReference type="SUPFAM" id="SSF56204">
    <property type="entry name" value="Hect, E3 ligase catalytic domain"/>
    <property type="match status" value="1"/>
</dbReference>
<evidence type="ECO:0000256" key="7">
    <source>
        <dbReference type="ARBA" id="ARBA00022786"/>
    </source>
</evidence>
<dbReference type="AlphaFoldDB" id="A0A813FAZ0"/>
<comment type="caution">
    <text evidence="13">The sequence shown here is derived from an EMBL/GenBank/DDBJ whole genome shotgun (WGS) entry which is preliminary data.</text>
</comment>
<keyword evidence="5" id="KW-0597">Phosphoprotein</keyword>
<evidence type="ECO:0000256" key="5">
    <source>
        <dbReference type="ARBA" id="ARBA00022553"/>
    </source>
</evidence>
<evidence type="ECO:0000256" key="3">
    <source>
        <dbReference type="ARBA" id="ARBA00004906"/>
    </source>
</evidence>
<feature type="region of interest" description="Disordered" evidence="10">
    <location>
        <begin position="310"/>
        <end position="370"/>
    </location>
</feature>
<dbReference type="Gene3D" id="3.90.1750.10">
    <property type="entry name" value="Hect, E3 ligase catalytic domains"/>
    <property type="match status" value="1"/>
</dbReference>
<feature type="domain" description="HECT" evidence="11">
    <location>
        <begin position="596"/>
        <end position="933"/>
    </location>
</feature>
<keyword evidence="6" id="KW-0808">Transferase</keyword>
<dbReference type="Proteomes" id="UP000654075">
    <property type="component" value="Unassembled WGS sequence"/>
</dbReference>
<dbReference type="SUPFAM" id="SSF117839">
    <property type="entry name" value="WWE domain"/>
    <property type="match status" value="1"/>
</dbReference>
<dbReference type="GO" id="GO:0006511">
    <property type="term" value="P:ubiquitin-dependent protein catabolic process"/>
    <property type="evidence" value="ECO:0007669"/>
    <property type="project" value="TreeGrafter"/>
</dbReference>
<dbReference type="Gene3D" id="3.30.720.50">
    <property type="match status" value="1"/>
</dbReference>
<evidence type="ECO:0000256" key="1">
    <source>
        <dbReference type="ARBA" id="ARBA00000885"/>
    </source>
</evidence>
<accession>A0A813FAZ0</accession>
<dbReference type="PANTHER" id="PTHR11254:SF444">
    <property type="entry name" value="HECT DOMAIN CONTAINING UBIQUITIN LIGASE"/>
    <property type="match status" value="1"/>
</dbReference>
<feature type="compositionally biased region" description="Basic residues" evidence="10">
    <location>
        <begin position="346"/>
        <end position="363"/>
    </location>
</feature>
<dbReference type="InterPro" id="IPR050409">
    <property type="entry name" value="E3_ubiq-protein_ligase"/>
</dbReference>
<comment type="catalytic activity">
    <reaction evidence="1">
        <text>S-ubiquitinyl-[E2 ubiquitin-conjugating enzyme]-L-cysteine + [acceptor protein]-L-lysine = [E2 ubiquitin-conjugating enzyme]-L-cysteine + N(6)-ubiquitinyl-[acceptor protein]-L-lysine.</text>
        <dbReference type="EC" id="2.3.2.26"/>
    </reaction>
</comment>
<dbReference type="PROSITE" id="PS50918">
    <property type="entry name" value="WWE"/>
    <property type="match status" value="1"/>
</dbReference>
<comment type="subcellular location">
    <subcellularLocation>
        <location evidence="2">Nucleus</location>
    </subcellularLocation>
</comment>
<comment type="pathway">
    <text evidence="3">Protein modification; protein ubiquitination.</text>
</comment>
<dbReference type="PROSITE" id="PS50237">
    <property type="entry name" value="HECT"/>
    <property type="match status" value="1"/>
</dbReference>
<keyword evidence="8" id="KW-0539">Nucleus</keyword>
<dbReference type="EMBL" id="CAJNNV010024652">
    <property type="protein sequence ID" value="CAE8610390.1"/>
    <property type="molecule type" value="Genomic_DNA"/>
</dbReference>
<evidence type="ECO:0000256" key="4">
    <source>
        <dbReference type="ARBA" id="ARBA00012485"/>
    </source>
</evidence>
<dbReference type="InterPro" id="IPR036339">
    <property type="entry name" value="PUB-like_dom_sf"/>
</dbReference>
<dbReference type="OrthoDB" id="436168at2759"/>
<dbReference type="SMART" id="SM00119">
    <property type="entry name" value="HECTc"/>
    <property type="match status" value="1"/>
</dbReference>
<proteinExistence type="predicted"/>
<organism evidence="13 14">
    <name type="scientific">Polarella glacialis</name>
    <name type="common">Dinoflagellate</name>
    <dbReference type="NCBI Taxonomy" id="89957"/>
    <lineage>
        <taxon>Eukaryota</taxon>
        <taxon>Sar</taxon>
        <taxon>Alveolata</taxon>
        <taxon>Dinophyceae</taxon>
        <taxon>Suessiales</taxon>
        <taxon>Suessiaceae</taxon>
        <taxon>Polarella</taxon>
    </lineage>
</organism>
<feature type="active site" description="Glycyl thioester intermediate" evidence="9">
    <location>
        <position position="901"/>
    </location>
</feature>
<dbReference type="GO" id="GO:0005737">
    <property type="term" value="C:cytoplasm"/>
    <property type="evidence" value="ECO:0007669"/>
    <property type="project" value="TreeGrafter"/>
</dbReference>
<dbReference type="OMA" id="PASCEIS"/>
<keyword evidence="14" id="KW-1185">Reference proteome</keyword>
<dbReference type="Pfam" id="PF02825">
    <property type="entry name" value="WWE"/>
    <property type="match status" value="1"/>
</dbReference>
<dbReference type="InterPro" id="IPR037197">
    <property type="entry name" value="WWE_dom_sf"/>
</dbReference>
<feature type="domain" description="WWE" evidence="12">
    <location>
        <begin position="1"/>
        <end position="72"/>
    </location>
</feature>
<dbReference type="GO" id="GO:0016567">
    <property type="term" value="P:protein ubiquitination"/>
    <property type="evidence" value="ECO:0007669"/>
    <property type="project" value="TreeGrafter"/>
</dbReference>
<sequence length="933" mass="101313">MAEFARWQWDDIGTWRDFAEQYQAQMEAGFTRRDKSVEIAIPPFGTFKMDLGNMTQVTIEGRNPGYERGIRRQAKKIELGYFLLGFEGEIFASDSAVDNIEEESVLEALVQALRRVLDEPEEFSHRSLSLLSDEYRDTIGKSKVAQEFLAERGFETIQEGSERFLVFMQEQVDGLGEARKEVEASLGRLQKKGGGNSVVECNSVAESVGIESNAVVDAGQLDDQIIPDASEAQPGSSPGPPCISLPGRHRLSNIQGCEGDIQPASCEISVVLPSGRECILKLTGNATLEELLNAVKDAVPGLRLPLLKAASTKDQSGKDGAEDGEGGEEKNAPSKADETTKEGKSKRSRKDGKGGKGKGKSGKGGRGGGGAVEAMVAAMNAESASHQSHGGKGGYAGGSPAARSAEPGRSPTLDLALAAEPGMLLHFACPERLTLRCSQGNVISRADPESGAFAMTPATSSSASKPSRAVIVEDFEGTFVERLQSGLLRLKDLAAVSPLLDWEKPELLRLLMGRMRSLLEGSCDAWCKAAETEPEEELLCGRALLRHVYGQRSLDARLRICRDLLPAEKRDSKIRLKVDREEDFLPNALGGLLALSLEELRNPLEVNFKGEVAEDHGGPRRDFFGLLGTRLTGDLLKLWRRLPQGVLAPVPDLVAEASPKEARGAYRACGRACGLAAKYGDVLGEEFAGFFLHQVARDDTVGLKELQQQLSEAEGSHDVRASSKLLSRTLTETGMVGLTLSRTITGTLQEVDLVPGGRNLPVTEENKALWLRLHLHDKLYGSLRKAADAFRQGVLDVFGGSRRTCPILVLLTPAELARIWAGSSVSDQDVHRWREVATVSGEVSKQAAWLWEILLEADEEFRGNVLKFSTGVHRLGHAGLQSFEVQPADGEDESLPRAMTCANMLQLPRYSSKESLHRQLLKATQLCDGFQIL</sequence>
<dbReference type="GO" id="GO:0005634">
    <property type="term" value="C:nucleus"/>
    <property type="evidence" value="ECO:0007669"/>
    <property type="project" value="UniProtKB-SubCell"/>
</dbReference>
<dbReference type="SUPFAM" id="SSF143503">
    <property type="entry name" value="PUG domain-like"/>
    <property type="match status" value="1"/>
</dbReference>
<dbReference type="InterPro" id="IPR000569">
    <property type="entry name" value="HECT_dom"/>
</dbReference>
<dbReference type="Pfam" id="PF00632">
    <property type="entry name" value="HECT"/>
    <property type="match status" value="1"/>
</dbReference>
<evidence type="ECO:0000313" key="14">
    <source>
        <dbReference type="Proteomes" id="UP000654075"/>
    </source>
</evidence>
<keyword evidence="7 9" id="KW-0833">Ubl conjugation pathway</keyword>
<feature type="compositionally biased region" description="Basic and acidic residues" evidence="10">
    <location>
        <begin position="315"/>
        <end position="345"/>
    </location>
</feature>
<dbReference type="Gene3D" id="3.30.2410.10">
    <property type="entry name" value="Hect, E3 ligase catalytic domain"/>
    <property type="match status" value="1"/>
</dbReference>
<feature type="region of interest" description="Disordered" evidence="10">
    <location>
        <begin position="382"/>
        <end position="409"/>
    </location>
</feature>
<evidence type="ECO:0000256" key="6">
    <source>
        <dbReference type="ARBA" id="ARBA00022679"/>
    </source>
</evidence>
<dbReference type="InterPro" id="IPR004170">
    <property type="entry name" value="WWE_dom"/>
</dbReference>
<dbReference type="InterPro" id="IPR035983">
    <property type="entry name" value="Hect_E3_ubiquitin_ligase"/>
</dbReference>
<evidence type="ECO:0000256" key="9">
    <source>
        <dbReference type="PROSITE-ProRule" id="PRU00104"/>
    </source>
</evidence>
<evidence type="ECO:0000256" key="10">
    <source>
        <dbReference type="SAM" id="MobiDB-lite"/>
    </source>
</evidence>
<protein>
    <recommendedName>
        <fullName evidence="4">HECT-type E3 ubiquitin transferase</fullName>
        <ecNumber evidence="4">2.3.2.26</ecNumber>
    </recommendedName>
</protein>
<evidence type="ECO:0000313" key="13">
    <source>
        <dbReference type="EMBL" id="CAE8610390.1"/>
    </source>
</evidence>
<name>A0A813FAZ0_POLGL</name>
<dbReference type="Gene3D" id="3.30.2160.10">
    <property type="entry name" value="Hect, E3 ligase catalytic domain"/>
    <property type="match status" value="1"/>
</dbReference>
<dbReference type="EC" id="2.3.2.26" evidence="4"/>
<dbReference type="Gene3D" id="1.20.58.2190">
    <property type="match status" value="1"/>
</dbReference>
<reference evidence="13" key="1">
    <citation type="submission" date="2021-02" db="EMBL/GenBank/DDBJ databases">
        <authorList>
            <person name="Dougan E. K."/>
            <person name="Rhodes N."/>
            <person name="Thang M."/>
            <person name="Chan C."/>
        </authorList>
    </citation>
    <scope>NUCLEOTIDE SEQUENCE</scope>
</reference>
<dbReference type="PANTHER" id="PTHR11254">
    <property type="entry name" value="HECT DOMAIN UBIQUITIN-PROTEIN LIGASE"/>
    <property type="match status" value="1"/>
</dbReference>
<evidence type="ECO:0000259" key="12">
    <source>
        <dbReference type="PROSITE" id="PS50918"/>
    </source>
</evidence>
<evidence type="ECO:0000256" key="2">
    <source>
        <dbReference type="ARBA" id="ARBA00004123"/>
    </source>
</evidence>
<evidence type="ECO:0000259" key="11">
    <source>
        <dbReference type="PROSITE" id="PS50237"/>
    </source>
</evidence>
<dbReference type="GO" id="GO:0061630">
    <property type="term" value="F:ubiquitin protein ligase activity"/>
    <property type="evidence" value="ECO:0007669"/>
    <property type="project" value="UniProtKB-EC"/>
</dbReference>
<evidence type="ECO:0000256" key="8">
    <source>
        <dbReference type="ARBA" id="ARBA00023242"/>
    </source>
</evidence>
<gene>
    <name evidence="13" type="ORF">PGLA1383_LOCUS28216</name>
</gene>